<keyword evidence="4" id="KW-0963">Cytoplasm</keyword>
<feature type="compositionally biased region" description="Basic and acidic residues" evidence="8">
    <location>
        <begin position="447"/>
        <end position="456"/>
    </location>
</feature>
<dbReference type="Proteomes" id="UP001283361">
    <property type="component" value="Unassembled WGS sequence"/>
</dbReference>
<dbReference type="SUPFAM" id="SSF55770">
    <property type="entry name" value="Profilin (actin-binding protein)"/>
    <property type="match status" value="1"/>
</dbReference>
<feature type="region of interest" description="Disordered" evidence="8">
    <location>
        <begin position="487"/>
        <end position="528"/>
    </location>
</feature>
<evidence type="ECO:0000313" key="10">
    <source>
        <dbReference type="Proteomes" id="UP001283361"/>
    </source>
</evidence>
<sequence>MASHAGTLVLTESTQIRQHLTDQFQPEAASLEPGVSRPSLRILLLDICGANVRQQQPSELATAHNTTPSSHGDAAGVLETPSAVHVTRAVFTVRAGHDSDSPRLTEKLDELEALKGLVTLSTEGPTGEREQEALPGGACNPLTQLGNCPTRGTEPCNSGEGTGADSHNDALKAQGIQVDSHTGNPDVAGLAQHNHEPAETSTLNKEKKGDLARDITLEPDLSPRLLKTDSSQVSKICNGLSSAKGPTSTSFEDTHINNFSPSESLKVRDSFTQTNCATFPPTVDFYLWENRRLACNGWGVHGQCGYPSLPGGVYGCWEGKIDSPLIGDNMDLSSYETKLLADSFTNTSHASTAAKPVKTVNFATQTRSPSIKPSSLQINKIPRSFRAKDEFQTIGDLPVNTEDQQQNKQFWDQQSPRRTESAPGNNTPAQEAEIYSHFDSKSTTPRACDKTHDGLDSSRSTSILSDSGTSSSIPSAIYHSAKPFTNRMQQQRAASSMAAVNSDPLSTVTSRPVSGSQDLESPHSTSEGPTLKVEYVTKVWDAYISDFLVSSDHIKDAAIFDRATATCIASSFDFLISREEFKQLQRSLSSLNEATKMGVTIVGKHYKTYLADGRRGLMAKGAERSGCSACQTRTLVIVAVHDHTGKPARCNEEVMRLGDFFWAKGL</sequence>
<evidence type="ECO:0000256" key="7">
    <source>
        <dbReference type="RuleBase" id="RU003909"/>
    </source>
</evidence>
<feature type="region of interest" description="Disordered" evidence="8">
    <location>
        <begin position="397"/>
        <end position="472"/>
    </location>
</feature>
<comment type="subcellular location">
    <subcellularLocation>
        <location evidence="1">Cytoplasm</location>
        <location evidence="1">Cytoskeleton</location>
    </subcellularLocation>
</comment>
<dbReference type="PANTHER" id="PTHR11604">
    <property type="entry name" value="PROFILIN"/>
    <property type="match status" value="1"/>
</dbReference>
<dbReference type="Pfam" id="PF00235">
    <property type="entry name" value="Profilin"/>
    <property type="match status" value="1"/>
</dbReference>
<evidence type="ECO:0000256" key="3">
    <source>
        <dbReference type="ARBA" id="ARBA00011583"/>
    </source>
</evidence>
<feature type="compositionally biased region" description="Low complexity" evidence="8">
    <location>
        <begin position="487"/>
        <end position="499"/>
    </location>
</feature>
<dbReference type="InterPro" id="IPR005455">
    <property type="entry name" value="PFN_euk"/>
</dbReference>
<dbReference type="EMBL" id="JAWDGP010006346">
    <property type="protein sequence ID" value="KAK3742582.1"/>
    <property type="molecule type" value="Genomic_DNA"/>
</dbReference>
<dbReference type="AlphaFoldDB" id="A0AAE0YE65"/>
<keyword evidence="6" id="KW-0206">Cytoskeleton</keyword>
<evidence type="ECO:0000256" key="8">
    <source>
        <dbReference type="SAM" id="MobiDB-lite"/>
    </source>
</evidence>
<feature type="compositionally biased region" description="Low complexity" evidence="8">
    <location>
        <begin position="457"/>
        <end position="472"/>
    </location>
</feature>
<keyword evidence="5 7" id="KW-0009">Actin-binding</keyword>
<dbReference type="GO" id="GO:0003785">
    <property type="term" value="F:actin monomer binding"/>
    <property type="evidence" value="ECO:0007669"/>
    <property type="project" value="TreeGrafter"/>
</dbReference>
<name>A0AAE0YE65_9GAST</name>
<dbReference type="InterPro" id="IPR048278">
    <property type="entry name" value="PFN"/>
</dbReference>
<organism evidence="9 10">
    <name type="scientific">Elysia crispata</name>
    <name type="common">lettuce slug</name>
    <dbReference type="NCBI Taxonomy" id="231223"/>
    <lineage>
        <taxon>Eukaryota</taxon>
        <taxon>Metazoa</taxon>
        <taxon>Spiralia</taxon>
        <taxon>Lophotrochozoa</taxon>
        <taxon>Mollusca</taxon>
        <taxon>Gastropoda</taxon>
        <taxon>Heterobranchia</taxon>
        <taxon>Euthyneura</taxon>
        <taxon>Panpulmonata</taxon>
        <taxon>Sacoglossa</taxon>
        <taxon>Placobranchoidea</taxon>
        <taxon>Plakobranchidae</taxon>
        <taxon>Elysia</taxon>
    </lineage>
</organism>
<comment type="similarity">
    <text evidence="2 7">Belongs to the profilin family.</text>
</comment>
<proteinExistence type="inferred from homology"/>
<accession>A0AAE0YE65</accession>
<dbReference type="InterPro" id="IPR036140">
    <property type="entry name" value="PFN_sf"/>
</dbReference>
<reference evidence="9" key="1">
    <citation type="journal article" date="2023" name="G3 (Bethesda)">
        <title>A reference genome for the long-term kleptoplast-retaining sea slug Elysia crispata morphotype clarki.</title>
        <authorList>
            <person name="Eastman K.E."/>
            <person name="Pendleton A.L."/>
            <person name="Shaikh M.A."/>
            <person name="Suttiyut T."/>
            <person name="Ogas R."/>
            <person name="Tomko P."/>
            <person name="Gavelis G."/>
            <person name="Widhalm J.R."/>
            <person name="Wisecaver J.H."/>
        </authorList>
    </citation>
    <scope>NUCLEOTIDE SEQUENCE</scope>
    <source>
        <strain evidence="9">ECLA1</strain>
    </source>
</reference>
<dbReference type="SMART" id="SM00392">
    <property type="entry name" value="PROF"/>
    <property type="match status" value="1"/>
</dbReference>
<dbReference type="Gene3D" id="3.30.450.30">
    <property type="entry name" value="Dynein light chain 2a, cytoplasmic"/>
    <property type="match status" value="1"/>
</dbReference>
<evidence type="ECO:0000256" key="2">
    <source>
        <dbReference type="ARBA" id="ARBA00010058"/>
    </source>
</evidence>
<comment type="caution">
    <text evidence="9">The sequence shown here is derived from an EMBL/GenBank/DDBJ whole genome shotgun (WGS) entry which is preliminary data.</text>
</comment>
<dbReference type="PANTHER" id="PTHR11604:SF0">
    <property type="entry name" value="PROFILIN"/>
    <property type="match status" value="1"/>
</dbReference>
<evidence type="ECO:0000256" key="1">
    <source>
        <dbReference type="ARBA" id="ARBA00004245"/>
    </source>
</evidence>
<evidence type="ECO:0000313" key="9">
    <source>
        <dbReference type="EMBL" id="KAK3742582.1"/>
    </source>
</evidence>
<evidence type="ECO:0000256" key="6">
    <source>
        <dbReference type="ARBA" id="ARBA00023212"/>
    </source>
</evidence>
<gene>
    <name evidence="9" type="ORF">RRG08_023414</name>
</gene>
<dbReference type="GO" id="GO:0005938">
    <property type="term" value="C:cell cortex"/>
    <property type="evidence" value="ECO:0007669"/>
    <property type="project" value="TreeGrafter"/>
</dbReference>
<feature type="compositionally biased region" description="Low complexity" evidence="8">
    <location>
        <begin position="404"/>
        <end position="414"/>
    </location>
</feature>
<comment type="subunit">
    <text evidence="3">Occurs in many kinds of cells as a complex with monomeric actin in a 1:1 ratio.</text>
</comment>
<evidence type="ECO:0000256" key="5">
    <source>
        <dbReference type="ARBA" id="ARBA00023203"/>
    </source>
</evidence>
<evidence type="ECO:0000256" key="4">
    <source>
        <dbReference type="ARBA" id="ARBA00022490"/>
    </source>
</evidence>
<protein>
    <recommendedName>
        <fullName evidence="7">Profilin</fullName>
    </recommendedName>
</protein>
<feature type="compositionally biased region" description="Polar residues" evidence="8">
    <location>
        <begin position="503"/>
        <end position="528"/>
    </location>
</feature>
<dbReference type="GO" id="GO:0005856">
    <property type="term" value="C:cytoskeleton"/>
    <property type="evidence" value="ECO:0007669"/>
    <property type="project" value="UniProtKB-SubCell"/>
</dbReference>
<keyword evidence="10" id="KW-1185">Reference proteome</keyword>